<dbReference type="PANTHER" id="PTHR11311">
    <property type="entry name" value="SPONDIN"/>
    <property type="match status" value="1"/>
</dbReference>
<evidence type="ECO:0000259" key="13">
    <source>
        <dbReference type="PROSITE" id="PS50279"/>
    </source>
</evidence>
<feature type="compositionally biased region" description="Basic and acidic residues" evidence="12">
    <location>
        <begin position="823"/>
        <end position="834"/>
    </location>
</feature>
<dbReference type="Gene3D" id="2.60.40.4060">
    <property type="entry name" value="Reeler domain"/>
    <property type="match status" value="1"/>
</dbReference>
<dbReference type="PRINTS" id="PR00759">
    <property type="entry name" value="BASICPTASE"/>
</dbReference>
<dbReference type="InterPro" id="IPR036880">
    <property type="entry name" value="Kunitz_BPTI_sf"/>
</dbReference>
<dbReference type="InterPro" id="IPR009465">
    <property type="entry name" value="Spondin_N"/>
</dbReference>
<dbReference type="Pfam" id="PF19028">
    <property type="entry name" value="TSP1_spondin"/>
    <property type="match status" value="1"/>
</dbReference>
<dbReference type="KEGG" id="btab:109043654"/>
<dbReference type="Pfam" id="PF00090">
    <property type="entry name" value="TSP_1"/>
    <property type="match status" value="4"/>
</dbReference>
<gene>
    <name evidence="16" type="ORF">BEMITA_LOCUS3790</name>
</gene>
<keyword evidence="6" id="KW-0732">Signal</keyword>
<keyword evidence="17" id="KW-1185">Reference proteome</keyword>
<dbReference type="Pfam" id="PF00014">
    <property type="entry name" value="Kunitz_BPTI"/>
    <property type="match status" value="1"/>
</dbReference>
<evidence type="ECO:0000259" key="15">
    <source>
        <dbReference type="PROSITE" id="PS51020"/>
    </source>
</evidence>
<dbReference type="GO" id="GO:0046872">
    <property type="term" value="F:metal ion binding"/>
    <property type="evidence" value="ECO:0007669"/>
    <property type="project" value="UniProtKB-KW"/>
</dbReference>
<dbReference type="Gene3D" id="4.10.410.10">
    <property type="entry name" value="Pancreatic trypsin inhibitor Kunitz domain"/>
    <property type="match status" value="1"/>
</dbReference>
<evidence type="ECO:0000256" key="8">
    <source>
        <dbReference type="ARBA" id="ARBA00022889"/>
    </source>
</evidence>
<feature type="region of interest" description="Disordered" evidence="12">
    <location>
        <begin position="533"/>
        <end position="553"/>
    </location>
</feature>
<comment type="subcellular location">
    <subcellularLocation>
        <location evidence="1">Secreted</location>
        <location evidence="1">Extracellular space</location>
        <location evidence="1">Extracellular matrix</location>
    </subcellularLocation>
</comment>
<dbReference type="SUPFAM" id="SSF57362">
    <property type="entry name" value="BPTI-like"/>
    <property type="match status" value="1"/>
</dbReference>
<dbReference type="Pfam" id="PF02014">
    <property type="entry name" value="Reeler"/>
    <property type="match status" value="1"/>
</dbReference>
<protein>
    <recommendedName>
        <fullName evidence="2">Spondin-1</fullName>
    </recommendedName>
    <alternativeName>
        <fullName evidence="11">F-spondin</fullName>
    </alternativeName>
</protein>
<dbReference type="GO" id="GO:0007155">
    <property type="term" value="P:cell adhesion"/>
    <property type="evidence" value="ECO:0007669"/>
    <property type="project" value="UniProtKB-KW"/>
</dbReference>
<dbReference type="GO" id="GO:0031012">
    <property type="term" value="C:extracellular matrix"/>
    <property type="evidence" value="ECO:0007669"/>
    <property type="project" value="TreeGrafter"/>
</dbReference>
<accession>A0A9P0F0F6</accession>
<dbReference type="InterPro" id="IPR036383">
    <property type="entry name" value="TSP1_rpt_sf"/>
</dbReference>
<evidence type="ECO:0000313" key="16">
    <source>
        <dbReference type="EMBL" id="CAH0384466.1"/>
    </source>
</evidence>
<evidence type="ECO:0000256" key="10">
    <source>
        <dbReference type="ARBA" id="ARBA00023180"/>
    </source>
</evidence>
<dbReference type="Proteomes" id="UP001152759">
    <property type="component" value="Chromosome 2"/>
</dbReference>
<evidence type="ECO:0000256" key="12">
    <source>
        <dbReference type="SAM" id="MobiDB-lite"/>
    </source>
</evidence>
<dbReference type="CDD" id="cd08544">
    <property type="entry name" value="Reeler"/>
    <property type="match status" value="1"/>
</dbReference>
<feature type="domain" description="Reelin" evidence="14">
    <location>
        <begin position="14"/>
        <end position="186"/>
    </location>
</feature>
<dbReference type="SMART" id="SM00131">
    <property type="entry name" value="KU"/>
    <property type="match status" value="1"/>
</dbReference>
<dbReference type="NCBIfam" id="NF038123">
    <property type="entry name" value="NF038123_dom"/>
    <property type="match status" value="1"/>
</dbReference>
<keyword evidence="10" id="KW-0325">Glycoprotein</keyword>
<dbReference type="AlphaFoldDB" id="A0A9P0F0F6"/>
<reference evidence="16" key="1">
    <citation type="submission" date="2021-12" db="EMBL/GenBank/DDBJ databases">
        <authorList>
            <person name="King R."/>
        </authorList>
    </citation>
    <scope>NUCLEOTIDE SEQUENCE</scope>
</reference>
<dbReference type="InterPro" id="IPR000884">
    <property type="entry name" value="TSP1_rpt"/>
</dbReference>
<sequence length="887" mass="99062">MRVLMGTTFQIWMTLYMIMLMQTVYSMICNRTPEGFSAFKSPVHDKFRIELSGGPNTYAPGENYKVTISGAKGAHTVQKFTGFMLVVEPAKPFSNYGSNPGSTGTFHLLGDALTKFSERCPNMVTQTSAVPKQEIQVLWKAPPSESGCVVFKATVIEQKDLWYMDDGPLSKVVCEDIQESHDQQPVIVNKCCTCDEAKYELVFEGLWSRHTHPKDFPSNSWLTRFSDVIGASHTSEYRFWEYGGFASEGLRQVAESGAPRMLESELKSQSKHIRTIIKARGISYPNVTGKTFAVFRVDKKHHLISVVSMIDPSPDWIVGVSGLELCLPNCTWVQSKTFNMYPWDIGTDSGITYISPDIPTVPRDRIQKITTSWPDDPKSPFYDPSGAEMKPLARLILNQQRLYEKTCTDSSKEDVEVNSEDCAVDDWQEWGPCSESCGQGIKLRQRQLRDGSSGESCNVDLIQRAPCYNYDDVLCRMRGGGNVDAGCEVTDWSSWSKCSVECGKGVQARFRSFKNPDAAKECLASQNHLDLEQTTDCDGESDSCTQNGDESSVDPELEEKCVGGWSLWSACTVSCGMGTRQRTRELNPDMDTESECNAIPLTETIECQGDFPSCDMTEEQAREICQLPKSIGRCPKPMYEKWYFDFLSASCKPFLYTGCRGNENRFGSEEECNKVCGALRAELNKKRVARLKKMYGLSLTGVFSYRLDHVQSTCDPNEESSSTQRPEYSGLDSASQIMEPTKAANPTDENGEGAPVDCVVSDWSRWSKCSSLCGGYKERTRTILVYPANGGKPCPKKLIRTKLCAKRCGQDGKRTNKVSDNSGSREDESNPDDTECRYKEWSAWSVCSATCGDQAVQQRVRAIEQPSSPICTDRLETRPCHVLPCKT</sequence>
<proteinExistence type="predicted"/>
<dbReference type="InterPro" id="IPR020901">
    <property type="entry name" value="Prtase_inh_Kunz-CS"/>
</dbReference>
<dbReference type="PANTHER" id="PTHR11311:SF16">
    <property type="entry name" value="SPONDIN-1"/>
    <property type="match status" value="1"/>
</dbReference>
<feature type="region of interest" description="Disordered" evidence="12">
    <location>
        <begin position="810"/>
        <end position="834"/>
    </location>
</feature>
<dbReference type="SUPFAM" id="SSF82895">
    <property type="entry name" value="TSP-1 type 1 repeat"/>
    <property type="match status" value="5"/>
</dbReference>
<organism evidence="16 17">
    <name type="scientific">Bemisia tabaci</name>
    <name type="common">Sweetpotato whitefly</name>
    <name type="synonym">Aleurodes tabaci</name>
    <dbReference type="NCBI Taxonomy" id="7038"/>
    <lineage>
        <taxon>Eukaryota</taxon>
        <taxon>Metazoa</taxon>
        <taxon>Ecdysozoa</taxon>
        <taxon>Arthropoda</taxon>
        <taxon>Hexapoda</taxon>
        <taxon>Insecta</taxon>
        <taxon>Pterygota</taxon>
        <taxon>Neoptera</taxon>
        <taxon>Paraneoptera</taxon>
        <taxon>Hemiptera</taxon>
        <taxon>Sternorrhyncha</taxon>
        <taxon>Aleyrodoidea</taxon>
        <taxon>Aleyrodidae</taxon>
        <taxon>Aleyrodinae</taxon>
        <taxon>Bemisia</taxon>
    </lineage>
</organism>
<dbReference type="EMBL" id="OU963863">
    <property type="protein sequence ID" value="CAH0384466.1"/>
    <property type="molecule type" value="Genomic_DNA"/>
</dbReference>
<dbReference type="InterPro" id="IPR038678">
    <property type="entry name" value="Spondin_N_sf"/>
</dbReference>
<evidence type="ECO:0000313" key="17">
    <source>
        <dbReference type="Proteomes" id="UP001152759"/>
    </source>
</evidence>
<dbReference type="Pfam" id="PF06468">
    <property type="entry name" value="Spond_N"/>
    <property type="match status" value="1"/>
</dbReference>
<keyword evidence="4" id="KW-0272">Extracellular matrix</keyword>
<evidence type="ECO:0000256" key="5">
    <source>
        <dbReference type="ARBA" id="ARBA00022723"/>
    </source>
</evidence>
<dbReference type="CDD" id="cd00109">
    <property type="entry name" value="Kunitz-type"/>
    <property type="match status" value="1"/>
</dbReference>
<dbReference type="PROSITE" id="PS50279">
    <property type="entry name" value="BPTI_KUNITZ_2"/>
    <property type="match status" value="1"/>
</dbReference>
<evidence type="ECO:0000256" key="2">
    <source>
        <dbReference type="ARBA" id="ARBA00019594"/>
    </source>
</evidence>
<name>A0A9P0F0F6_BEMTA</name>
<dbReference type="InterPro" id="IPR002861">
    <property type="entry name" value="Reeler_dom"/>
</dbReference>
<keyword evidence="5" id="KW-0479">Metal-binding</keyword>
<keyword evidence="9" id="KW-1015">Disulfide bond</keyword>
<evidence type="ECO:0000256" key="1">
    <source>
        <dbReference type="ARBA" id="ARBA00004498"/>
    </source>
</evidence>
<dbReference type="InterPro" id="IPR002223">
    <property type="entry name" value="Kunitz_BPTI"/>
</dbReference>
<dbReference type="PROSITE" id="PS00280">
    <property type="entry name" value="BPTI_KUNITZ_1"/>
    <property type="match status" value="1"/>
</dbReference>
<dbReference type="Gene3D" id="2.60.40.2130">
    <property type="entry name" value="F-spondin domain"/>
    <property type="match status" value="1"/>
</dbReference>
<keyword evidence="3" id="KW-0964">Secreted</keyword>
<evidence type="ECO:0000259" key="14">
    <source>
        <dbReference type="PROSITE" id="PS51019"/>
    </source>
</evidence>
<dbReference type="GO" id="GO:0004867">
    <property type="term" value="F:serine-type endopeptidase inhibitor activity"/>
    <property type="evidence" value="ECO:0007669"/>
    <property type="project" value="InterPro"/>
</dbReference>
<evidence type="ECO:0000256" key="11">
    <source>
        <dbReference type="ARBA" id="ARBA00030964"/>
    </source>
</evidence>
<keyword evidence="8" id="KW-0130">Cell adhesion</keyword>
<dbReference type="PROSITE" id="PS51019">
    <property type="entry name" value="REELIN"/>
    <property type="match status" value="1"/>
</dbReference>
<feature type="domain" description="BPTI/Kunitz inhibitor" evidence="13">
    <location>
        <begin position="625"/>
        <end position="676"/>
    </location>
</feature>
<feature type="domain" description="Spondin" evidence="15">
    <location>
        <begin position="187"/>
        <end position="377"/>
    </location>
</feature>
<evidence type="ECO:0000256" key="4">
    <source>
        <dbReference type="ARBA" id="ARBA00022530"/>
    </source>
</evidence>
<dbReference type="InterPro" id="IPR042307">
    <property type="entry name" value="Reeler_sf"/>
</dbReference>
<dbReference type="PROSITE" id="PS51020">
    <property type="entry name" value="SPONDIN"/>
    <property type="match status" value="1"/>
</dbReference>
<dbReference type="FunFam" id="2.60.40.2130:FF:000002">
    <property type="entry name" value="Putative Spondin-1"/>
    <property type="match status" value="1"/>
</dbReference>
<dbReference type="Gene3D" id="2.20.100.10">
    <property type="entry name" value="Thrombospondin type-1 (TSP1) repeat"/>
    <property type="match status" value="5"/>
</dbReference>
<evidence type="ECO:0000256" key="9">
    <source>
        <dbReference type="ARBA" id="ARBA00023157"/>
    </source>
</evidence>
<evidence type="ECO:0000256" key="7">
    <source>
        <dbReference type="ARBA" id="ARBA00022737"/>
    </source>
</evidence>
<dbReference type="SMART" id="SM00209">
    <property type="entry name" value="TSP1"/>
    <property type="match status" value="5"/>
</dbReference>
<dbReference type="InterPro" id="IPR051418">
    <property type="entry name" value="Spondin/Thrombospondin_T1"/>
</dbReference>
<evidence type="ECO:0000256" key="3">
    <source>
        <dbReference type="ARBA" id="ARBA00022525"/>
    </source>
</evidence>
<keyword evidence="7" id="KW-0677">Repeat</keyword>
<dbReference type="PROSITE" id="PS50092">
    <property type="entry name" value="TSP1"/>
    <property type="match status" value="5"/>
</dbReference>
<evidence type="ECO:0000256" key="6">
    <source>
        <dbReference type="ARBA" id="ARBA00022729"/>
    </source>
</evidence>
<dbReference type="InterPro" id="IPR044004">
    <property type="entry name" value="TSP1_spondin_dom"/>
</dbReference>